<comment type="subcellular location">
    <subcellularLocation>
        <location evidence="1">Chromosome</location>
        <location evidence="1">Centromere</location>
    </subcellularLocation>
</comment>
<evidence type="ECO:0000259" key="11">
    <source>
        <dbReference type="Pfam" id="PF03800"/>
    </source>
</evidence>
<evidence type="ECO:0000256" key="1">
    <source>
        <dbReference type="ARBA" id="ARBA00004584"/>
    </source>
</evidence>
<dbReference type="InterPro" id="IPR005549">
    <property type="entry name" value="Kinetochore_Nuf2_N"/>
</dbReference>
<evidence type="ECO:0000256" key="8">
    <source>
        <dbReference type="ARBA" id="ARBA00023328"/>
    </source>
</evidence>
<keyword evidence="8" id="KW-0137">Centromere</keyword>
<dbReference type="Gene3D" id="1.10.418.60">
    <property type="entry name" value="Ncd80 complex, Nuf2 subunit"/>
    <property type="match status" value="1"/>
</dbReference>
<evidence type="ECO:0000256" key="9">
    <source>
        <dbReference type="SAM" id="Coils"/>
    </source>
</evidence>
<feature type="coiled-coil region" evidence="9">
    <location>
        <begin position="128"/>
        <end position="293"/>
    </location>
</feature>
<protein>
    <submittedName>
        <fullName evidence="12">Putative myosin heavy polypeptide 9 ovary overexpressed</fullName>
    </submittedName>
</protein>
<evidence type="ECO:0000256" key="6">
    <source>
        <dbReference type="ARBA" id="ARBA00023054"/>
    </source>
</evidence>
<keyword evidence="5" id="KW-0498">Mitosis</keyword>
<dbReference type="EMBL" id="GHWJ01005795">
    <property type="protein sequence ID" value="NOV38532.1"/>
    <property type="molecule type" value="Transcribed_RNA"/>
</dbReference>
<dbReference type="OrthoDB" id="6497859at2759"/>
<keyword evidence="7" id="KW-0131">Cell cycle</keyword>
<evidence type="ECO:0000256" key="5">
    <source>
        <dbReference type="ARBA" id="ARBA00022776"/>
    </source>
</evidence>
<dbReference type="GO" id="GO:0051301">
    <property type="term" value="P:cell division"/>
    <property type="evidence" value="ECO:0007669"/>
    <property type="project" value="UniProtKB-KW"/>
</dbReference>
<feature type="region of interest" description="Disordered" evidence="10">
    <location>
        <begin position="353"/>
        <end position="375"/>
    </location>
</feature>
<sequence length="375" mass="41786">MQVVLGIVGVNDVGLQDLTNPKPRRTRRLLKILVNKLLQATAVFSKYTAKIQKQQAAKAKGEDALAELNAMTAKANRMATLLHDVGEQDEAVASELSACKKTLAAYAEEKAVIVSDYQQLKTTLCDSAEAVEKAKLQIMELKEALEEKRAAVCRDPASWKENISADVETLATLESEIEKLRSIVSTVNEKVSLSPRISEEYSKSLESLAGMEEHAAEVEMLQQTKTAQEKKRIELEQAYYALQKKVELASEELKRLEEKQPLDAGLQSREERNNNARQTLQQLQTTMKQTKTSAIAKLSEMNTKIPSTQDEIDMHERAMEQHVARNQQVLDAILHIMEAVAESFGRICSEDSLAQPCSVDEASQSSSEDRRPSDE</sequence>
<proteinExistence type="inferred from homology"/>
<keyword evidence="6 9" id="KW-0175">Coiled coil</keyword>
<dbReference type="AlphaFoldDB" id="A0A6M2CXN6"/>
<evidence type="ECO:0000256" key="3">
    <source>
        <dbReference type="ARBA" id="ARBA00022454"/>
    </source>
</evidence>
<evidence type="ECO:0000256" key="10">
    <source>
        <dbReference type="SAM" id="MobiDB-lite"/>
    </source>
</evidence>
<evidence type="ECO:0000256" key="7">
    <source>
        <dbReference type="ARBA" id="ARBA00023306"/>
    </source>
</evidence>
<comment type="similarity">
    <text evidence="2">Belongs to the NUF2 family.</text>
</comment>
<feature type="domain" description="Kinetochore protein Nuf2 N-terminal" evidence="11">
    <location>
        <begin position="2"/>
        <end position="35"/>
    </location>
</feature>
<evidence type="ECO:0000313" key="12">
    <source>
        <dbReference type="EMBL" id="NOV38532.1"/>
    </source>
</evidence>
<evidence type="ECO:0000256" key="4">
    <source>
        <dbReference type="ARBA" id="ARBA00022618"/>
    </source>
</evidence>
<dbReference type="GO" id="GO:0031262">
    <property type="term" value="C:Ndc80 complex"/>
    <property type="evidence" value="ECO:0007669"/>
    <property type="project" value="InterPro"/>
</dbReference>
<organism evidence="12">
    <name type="scientific">Rhipicephalus microplus</name>
    <name type="common">Cattle tick</name>
    <name type="synonym">Boophilus microplus</name>
    <dbReference type="NCBI Taxonomy" id="6941"/>
    <lineage>
        <taxon>Eukaryota</taxon>
        <taxon>Metazoa</taxon>
        <taxon>Ecdysozoa</taxon>
        <taxon>Arthropoda</taxon>
        <taxon>Chelicerata</taxon>
        <taxon>Arachnida</taxon>
        <taxon>Acari</taxon>
        <taxon>Parasitiformes</taxon>
        <taxon>Ixodida</taxon>
        <taxon>Ixodoidea</taxon>
        <taxon>Ixodidae</taxon>
        <taxon>Rhipicephalinae</taxon>
        <taxon>Rhipicephalus</taxon>
        <taxon>Boophilus</taxon>
    </lineage>
</organism>
<accession>A0A6M2CXN6</accession>
<dbReference type="Pfam" id="PF03800">
    <property type="entry name" value="Nuf2"/>
    <property type="match status" value="1"/>
</dbReference>
<keyword evidence="3" id="KW-0158">Chromosome</keyword>
<keyword evidence="4" id="KW-0132">Cell division</keyword>
<name>A0A6M2CXN6_RHIMP</name>
<reference evidence="12" key="1">
    <citation type="submission" date="2019-09" db="EMBL/GenBank/DDBJ databases">
        <title>Organ-specific transcriptomic study of the physiology of the cattle tick, Rhipicephalus microplus.</title>
        <authorList>
            <person name="Tirloni L."/>
            <person name="Braz G."/>
            <person name="Gandara A.C.P."/>
            <person name="Sabadin G.A."/>
            <person name="da Silva R.M."/>
            <person name="Guizzo M.G."/>
            <person name="Machado J.A."/>
            <person name="Costa E.P."/>
            <person name="Gomes H.F."/>
            <person name="Moraes J."/>
            <person name="Mota M.B.S."/>
            <person name="Mesquita R.D."/>
            <person name="Alvarenga P.H."/>
            <person name="Alves F."/>
            <person name="Seixas A."/>
            <person name="da Fonseca R.N."/>
            <person name="Fogaca A."/>
            <person name="Logullo C."/>
            <person name="Tanaka A."/>
            <person name="Daffre S."/>
            <person name="Termignoni C."/>
            <person name="Vaz I.S.Jr."/>
            <person name="Oliveira P.L."/>
            <person name="Ribeiro J.M."/>
        </authorList>
    </citation>
    <scope>NUCLEOTIDE SEQUENCE</scope>
    <source>
        <strain evidence="12">Porto Alegre</strain>
    </source>
</reference>
<evidence type="ECO:0000256" key="2">
    <source>
        <dbReference type="ARBA" id="ARBA00005498"/>
    </source>
</evidence>
<dbReference type="VEuPathDB" id="VectorBase:LOC119174005"/>
<dbReference type="InterPro" id="IPR038275">
    <property type="entry name" value="Nuf2_N_sf"/>
</dbReference>